<evidence type="ECO:0000313" key="5">
    <source>
        <dbReference type="EMBL" id="KAL2327654.1"/>
    </source>
</evidence>
<name>A0ABD1LVZ3_9FABA</name>
<evidence type="ECO:0000256" key="2">
    <source>
        <dbReference type="ARBA" id="ARBA00022786"/>
    </source>
</evidence>
<keyword evidence="1" id="KW-0808">Transferase</keyword>
<keyword evidence="6" id="KW-1185">Reference proteome</keyword>
<evidence type="ECO:0000259" key="4">
    <source>
        <dbReference type="PROSITE" id="PS50127"/>
    </source>
</evidence>
<feature type="compositionally biased region" description="Acidic residues" evidence="3">
    <location>
        <begin position="1"/>
        <end position="11"/>
    </location>
</feature>
<dbReference type="EMBL" id="JBGMDY010000007">
    <property type="protein sequence ID" value="KAL2327654.1"/>
    <property type="molecule type" value="Genomic_DNA"/>
</dbReference>
<dbReference type="SMART" id="SM00212">
    <property type="entry name" value="UBCc"/>
    <property type="match status" value="1"/>
</dbReference>
<gene>
    <name evidence="5" type="ORF">Fmac_021081</name>
</gene>
<feature type="domain" description="UBC core" evidence="4">
    <location>
        <begin position="528"/>
        <end position="692"/>
    </location>
</feature>
<proteinExistence type="predicted"/>
<evidence type="ECO:0000256" key="1">
    <source>
        <dbReference type="ARBA" id="ARBA00022679"/>
    </source>
</evidence>
<sequence length="701" mass="77911">MESSDESIDSDEDRHISTILKRKTTPVSPKAPSSSPKKLKIVKRKTIEVSESVTEIKNPRPIIGDETGILYAIIAALFHPSDQWFNWNEELANWPKPLGIKEAQGNITHLFKNENKFLGSNLVDPNPSKFSSPVLNRSIFNQRLITFNTKPGACSLRTVSYMVADVANDSLNKKLKQEHISLGIDGRKAESSIQSHNLIINFDEHDSDESSCSFSDNDGSSDSSGLFWNDCMDVDEHFSKLQKKFYSVDFPVRIEPPILWMTDLDISLNVTNAISLPSLSQSQSGTKNSEEIVPSQHEHESQGPSTGPSENEMVSDNIPIDLPNVAPQKGPLVGQTPDTAHLQNLKDVSAGSTMGSRQSLFAGHSLGFPVAGGPSANLLGTNNAFPFRPFHTPNPISFGFGVHYAPPRNLFSPPIYEPDPISFAFGPDSFPQNLFPPPSYSPHPNSFGFGPHNLFPSPRVQKFSVWLPSSWYDDTTEIANTATAPMPDEARYEMLRKFQNFKQFDTAGDWSDHFFLSTVSMNQPPSAQWTEKIMEEWKILEKNLPGENQIFVRVSESRLDIMRAVMIGAEGTPYHNGLFFFDIKFPIEYPNVPPLVYYHSGGQSLNPNLYGCGTVCLSLLGTSAQGSVTEGWIPNVSTVLQVLVSIQGLIFTPEPYYNEPWTQVFPSASHTGARSLLNYNERTFLATLKTMAYIMRNPPKV</sequence>
<comment type="caution">
    <text evidence="5">The sequence shown here is derived from an EMBL/GenBank/DDBJ whole genome shotgun (WGS) entry which is preliminary data.</text>
</comment>
<evidence type="ECO:0000313" key="6">
    <source>
        <dbReference type="Proteomes" id="UP001603857"/>
    </source>
</evidence>
<dbReference type="PANTHER" id="PTHR46116">
    <property type="entry name" value="(E3-INDEPENDENT) E2 UBIQUITIN-CONJUGATING ENZYME"/>
    <property type="match status" value="1"/>
</dbReference>
<protein>
    <recommendedName>
        <fullName evidence="4">UBC core domain-containing protein</fullName>
    </recommendedName>
</protein>
<accession>A0ABD1LVZ3</accession>
<feature type="region of interest" description="Disordered" evidence="3">
    <location>
        <begin position="279"/>
        <end position="318"/>
    </location>
</feature>
<dbReference type="InterPro" id="IPR000608">
    <property type="entry name" value="UBC"/>
</dbReference>
<dbReference type="PROSITE" id="PS50127">
    <property type="entry name" value="UBC_2"/>
    <property type="match status" value="1"/>
</dbReference>
<evidence type="ECO:0000256" key="3">
    <source>
        <dbReference type="SAM" id="MobiDB-lite"/>
    </source>
</evidence>
<organism evidence="5 6">
    <name type="scientific">Flemingia macrophylla</name>
    <dbReference type="NCBI Taxonomy" id="520843"/>
    <lineage>
        <taxon>Eukaryota</taxon>
        <taxon>Viridiplantae</taxon>
        <taxon>Streptophyta</taxon>
        <taxon>Embryophyta</taxon>
        <taxon>Tracheophyta</taxon>
        <taxon>Spermatophyta</taxon>
        <taxon>Magnoliopsida</taxon>
        <taxon>eudicotyledons</taxon>
        <taxon>Gunneridae</taxon>
        <taxon>Pentapetalae</taxon>
        <taxon>rosids</taxon>
        <taxon>fabids</taxon>
        <taxon>Fabales</taxon>
        <taxon>Fabaceae</taxon>
        <taxon>Papilionoideae</taxon>
        <taxon>50 kb inversion clade</taxon>
        <taxon>NPAAA clade</taxon>
        <taxon>indigoferoid/millettioid clade</taxon>
        <taxon>Phaseoleae</taxon>
        <taxon>Flemingia</taxon>
    </lineage>
</organism>
<reference evidence="5 6" key="1">
    <citation type="submission" date="2024-08" db="EMBL/GenBank/DDBJ databases">
        <title>Insights into the chromosomal genome structure of Flemingia macrophylla.</title>
        <authorList>
            <person name="Ding Y."/>
            <person name="Zhao Y."/>
            <person name="Bi W."/>
            <person name="Wu M."/>
            <person name="Zhao G."/>
            <person name="Gong Y."/>
            <person name="Li W."/>
            <person name="Zhang P."/>
        </authorList>
    </citation>
    <scope>NUCLEOTIDE SEQUENCE [LARGE SCALE GENOMIC DNA]</scope>
    <source>
        <strain evidence="5">DYQJB</strain>
        <tissue evidence="5">Leaf</tissue>
    </source>
</reference>
<dbReference type="AlphaFoldDB" id="A0ABD1LVZ3"/>
<keyword evidence="2" id="KW-0833">Ubl conjugation pathway</keyword>
<dbReference type="InterPro" id="IPR016135">
    <property type="entry name" value="UBQ-conjugating_enzyme/RWD"/>
</dbReference>
<feature type="region of interest" description="Disordered" evidence="3">
    <location>
        <begin position="1"/>
        <end position="37"/>
    </location>
</feature>
<feature type="compositionally biased region" description="Low complexity" evidence="3">
    <location>
        <begin position="26"/>
        <end position="36"/>
    </location>
</feature>
<dbReference type="Pfam" id="PF00179">
    <property type="entry name" value="UQ_con"/>
    <property type="match status" value="1"/>
</dbReference>
<dbReference type="Gene3D" id="3.10.110.10">
    <property type="entry name" value="Ubiquitin Conjugating Enzyme"/>
    <property type="match status" value="1"/>
</dbReference>
<dbReference type="Proteomes" id="UP001603857">
    <property type="component" value="Unassembled WGS sequence"/>
</dbReference>
<dbReference type="PANTHER" id="PTHR46116:SF41">
    <property type="entry name" value="UBIQUITIN-CONJUGATING ENZYME E2 25-RELATED"/>
    <property type="match status" value="1"/>
</dbReference>
<feature type="compositionally biased region" description="Polar residues" evidence="3">
    <location>
        <begin position="302"/>
        <end position="314"/>
    </location>
</feature>
<dbReference type="SUPFAM" id="SSF54495">
    <property type="entry name" value="UBC-like"/>
    <property type="match status" value="1"/>
</dbReference>
<dbReference type="GO" id="GO:0016740">
    <property type="term" value="F:transferase activity"/>
    <property type="evidence" value="ECO:0007669"/>
    <property type="project" value="UniProtKB-KW"/>
</dbReference>